<reference evidence="2 3" key="1">
    <citation type="journal article" date="2014" name="Int. J. Syst. Evol. Microbiol.">
        <title>Phaeodactylibacter xiamenensis gen. nov., sp. nov., a member of the family Saprospiraceae isolated from the marine alga Phaeodactylum tricornutum.</title>
        <authorList>
            <person name="Chen Z.Jr."/>
            <person name="Lei X."/>
            <person name="Lai Q."/>
            <person name="Li Y."/>
            <person name="Zhang B."/>
            <person name="Zhang J."/>
            <person name="Zhang H."/>
            <person name="Yang L."/>
            <person name="Zheng W."/>
            <person name="Tian Y."/>
            <person name="Yu Z."/>
            <person name="Xu H.Jr."/>
            <person name="Zheng T."/>
        </authorList>
    </citation>
    <scope>NUCLEOTIDE SEQUENCE [LARGE SCALE GENOMIC DNA]</scope>
    <source>
        <strain evidence="2 3">KD52</strain>
    </source>
</reference>
<dbReference type="EMBL" id="JPOS01000083">
    <property type="protein sequence ID" value="KGE85885.1"/>
    <property type="molecule type" value="Genomic_DNA"/>
</dbReference>
<dbReference type="RefSeq" id="WP_044226820.1">
    <property type="nucleotide sequence ID" value="NZ_JBKAGJ010000022.1"/>
</dbReference>
<accession>A0A098S1A0</accession>
<evidence type="ECO:0000256" key="1">
    <source>
        <dbReference type="SAM" id="SignalP"/>
    </source>
</evidence>
<protein>
    <submittedName>
        <fullName evidence="2">Uncharacterized protein</fullName>
    </submittedName>
</protein>
<evidence type="ECO:0000313" key="3">
    <source>
        <dbReference type="Proteomes" id="UP000029736"/>
    </source>
</evidence>
<comment type="caution">
    <text evidence="2">The sequence shown here is derived from an EMBL/GenBank/DDBJ whole genome shotgun (WGS) entry which is preliminary data.</text>
</comment>
<keyword evidence="3" id="KW-1185">Reference proteome</keyword>
<feature type="signal peptide" evidence="1">
    <location>
        <begin position="1"/>
        <end position="20"/>
    </location>
</feature>
<dbReference type="AlphaFoldDB" id="A0A098S1A0"/>
<organism evidence="2 3">
    <name type="scientific">Phaeodactylibacter xiamenensis</name>
    <dbReference type="NCBI Taxonomy" id="1524460"/>
    <lineage>
        <taxon>Bacteria</taxon>
        <taxon>Pseudomonadati</taxon>
        <taxon>Bacteroidota</taxon>
        <taxon>Saprospiria</taxon>
        <taxon>Saprospirales</taxon>
        <taxon>Haliscomenobacteraceae</taxon>
        <taxon>Phaeodactylibacter</taxon>
    </lineage>
</organism>
<gene>
    <name evidence="2" type="ORF">IX84_25085</name>
</gene>
<name>A0A098S1A0_9BACT</name>
<evidence type="ECO:0000313" key="2">
    <source>
        <dbReference type="EMBL" id="KGE85885.1"/>
    </source>
</evidence>
<dbReference type="PROSITE" id="PS51257">
    <property type="entry name" value="PROKAR_LIPOPROTEIN"/>
    <property type="match status" value="1"/>
</dbReference>
<dbReference type="Proteomes" id="UP000029736">
    <property type="component" value="Unassembled WGS sequence"/>
</dbReference>
<feature type="chain" id="PRO_5001947460" evidence="1">
    <location>
        <begin position="21"/>
        <end position="231"/>
    </location>
</feature>
<sequence length="231" mass="26680">MKFPISITLLLALFTLPFLSSCNLDDGTDVAPEEGLPTIDIGSYSLLPESIAQIPYVNQSGIIFVDTFGTEVFFSIEEEDIFESNGSNYYRYDVFEEGDTVVYEFNTEIKTFNLESTALGMQFRLRLRAMPYYADPESEAVADVMEISLPFLNSPSFSSQIVFRHEVDTRSYPTSFNNEPIPEIEIFDRTFTEVIWNDYTNPISQVYFNFEYGIVSFTDYQGKQWRFEDFQ</sequence>
<keyword evidence="1" id="KW-0732">Signal</keyword>
<proteinExistence type="predicted"/>